<dbReference type="PANTHER" id="PTHR13582:SF0">
    <property type="entry name" value="M-PHASE PHOSPHOPROTEIN 6"/>
    <property type="match status" value="1"/>
</dbReference>
<dbReference type="Pfam" id="PF10175">
    <property type="entry name" value="MPP6"/>
    <property type="match status" value="1"/>
</dbReference>
<gene>
    <name evidence="2" type="primary">MPHOSPH6</name>
</gene>
<keyword evidence="3" id="KW-1185">Reference proteome</keyword>
<reference evidence="2" key="2">
    <citation type="submission" date="2025-05" db="UniProtKB">
        <authorList>
            <consortium name="Ensembl"/>
        </authorList>
    </citation>
    <scope>IDENTIFICATION</scope>
</reference>
<dbReference type="GO" id="GO:0005829">
    <property type="term" value="C:cytosol"/>
    <property type="evidence" value="ECO:0007669"/>
    <property type="project" value="Ensembl"/>
</dbReference>
<dbReference type="PANTHER" id="PTHR13582">
    <property type="entry name" value="M-PHASE PHOSPHOPROTEIN 6"/>
    <property type="match status" value="1"/>
</dbReference>
<accession>A0A4W2FBX5</accession>
<organism evidence="2 4">
    <name type="scientific">Bos indicus x Bos taurus</name>
    <name type="common">Hybrid cattle</name>
    <dbReference type="NCBI Taxonomy" id="30522"/>
    <lineage>
        <taxon>Eukaryota</taxon>
        <taxon>Metazoa</taxon>
        <taxon>Chordata</taxon>
        <taxon>Craniata</taxon>
        <taxon>Vertebrata</taxon>
        <taxon>Euteleostomi</taxon>
        <taxon>Mammalia</taxon>
        <taxon>Eutheria</taxon>
        <taxon>Laurasiatheria</taxon>
        <taxon>Artiodactyla</taxon>
        <taxon>Ruminantia</taxon>
        <taxon>Pecora</taxon>
        <taxon>Bovidae</taxon>
        <taxon>Bovinae</taxon>
        <taxon>Bos</taxon>
    </lineage>
</organism>
<proteinExistence type="predicted"/>
<dbReference type="Ensembl" id="ENSBIXT00000008115.1">
    <property type="protein sequence ID" value="ENSBIXP00000004300.1"/>
    <property type="gene ID" value="ENSBIXG00000010661.1"/>
</dbReference>
<evidence type="ECO:0000313" key="4">
    <source>
        <dbReference type="Proteomes" id="UP000429181"/>
    </source>
</evidence>
<protein>
    <submittedName>
        <fullName evidence="2">M-phase phosphoprotein 6</fullName>
    </submittedName>
</protein>
<dbReference type="Proteomes" id="UP000429181">
    <property type="component" value="Chromosome 18"/>
</dbReference>
<evidence type="ECO:0000313" key="2">
    <source>
        <dbReference type="Ensembl" id="ENSBIXP00005002190.1"/>
    </source>
</evidence>
<evidence type="ECO:0000256" key="1">
    <source>
        <dbReference type="SAM" id="MobiDB-lite"/>
    </source>
</evidence>
<dbReference type="GeneTree" id="ENSGT00390000009212"/>
<dbReference type="InterPro" id="IPR019324">
    <property type="entry name" value="MPP6"/>
</dbReference>
<evidence type="ECO:0000313" key="3">
    <source>
        <dbReference type="Proteomes" id="UP000314981"/>
    </source>
</evidence>
<feature type="region of interest" description="Disordered" evidence="1">
    <location>
        <begin position="1"/>
        <end position="62"/>
    </location>
</feature>
<dbReference type="GO" id="GO:0005654">
    <property type="term" value="C:nucleoplasm"/>
    <property type="evidence" value="ECO:0007669"/>
    <property type="project" value="Ensembl"/>
</dbReference>
<dbReference type="AlphaFoldDB" id="A0A4W2FBX5"/>
<dbReference type="Ensembl" id="ENSBIXT00005012742.1">
    <property type="protein sequence ID" value="ENSBIXP00005002190.1"/>
    <property type="gene ID" value="ENSBIXG00005000224.1"/>
</dbReference>
<name>A0A4W2FBX5_BOBOX</name>
<dbReference type="GO" id="GO:0000176">
    <property type="term" value="C:nuclear exosome (RNase complex)"/>
    <property type="evidence" value="ECO:0007669"/>
    <property type="project" value="Ensembl"/>
</dbReference>
<reference evidence="3 4" key="1">
    <citation type="submission" date="2018-11" db="EMBL/GenBank/DDBJ databases">
        <title>Haplotype-resolved cattle genomes.</title>
        <authorList>
            <person name="Low W.Y."/>
            <person name="Tearle R."/>
            <person name="Bickhart D.M."/>
            <person name="Rosen B.D."/>
            <person name="Koren S."/>
            <person name="Rhie A."/>
            <person name="Hiendleder S."/>
            <person name="Phillippy A.M."/>
            <person name="Smith T.P.L."/>
            <person name="Williams J.L."/>
        </authorList>
    </citation>
    <scope>NUCLEOTIDE SEQUENCE [LARGE SCALE GENOMIC DNA]</scope>
</reference>
<dbReference type="Proteomes" id="UP000314981">
    <property type="component" value="Chromosome 18"/>
</dbReference>
<dbReference type="STRING" id="30522.A0A4W2FBX5"/>
<sequence>MFPEATSKKRGPPRSARNRGEADGGGRTHATYDGADAHAETRMRGGSSCRPRRPVGVSMAAERKTKLSKNLLRMKFMQRGLDSETKKQLEEEEKKIISEEHWYLDLPELKEKESFIIEEQSFLLCEDLLYGRMSFRGFNPEVEKLMLQMNTKNKAEEVEEQTVELDVSDEEMARRYETLVGTIGKKFAKKRDRAIYEEDENGDIKPVKAKKMFLKPQD</sequence>
<dbReference type="GO" id="GO:0000460">
    <property type="term" value="P:maturation of 5.8S rRNA"/>
    <property type="evidence" value="ECO:0007669"/>
    <property type="project" value="Ensembl"/>
</dbReference>
<dbReference type="GO" id="GO:0005730">
    <property type="term" value="C:nucleolus"/>
    <property type="evidence" value="ECO:0007669"/>
    <property type="project" value="Ensembl"/>
</dbReference>
<dbReference type="OMA" id="SYTICAG"/>